<dbReference type="AlphaFoldDB" id="W9Z743"/>
<gene>
    <name evidence="1" type="ORF">FOMG_19195</name>
</gene>
<organism evidence="1">
    <name type="scientific">Fusarium oxysporum f. sp. melonis 26406</name>
    <dbReference type="NCBI Taxonomy" id="1089452"/>
    <lineage>
        <taxon>Eukaryota</taxon>
        <taxon>Fungi</taxon>
        <taxon>Dikarya</taxon>
        <taxon>Ascomycota</taxon>
        <taxon>Pezizomycotina</taxon>
        <taxon>Sordariomycetes</taxon>
        <taxon>Hypocreomycetidae</taxon>
        <taxon>Hypocreales</taxon>
        <taxon>Nectriaceae</taxon>
        <taxon>Fusarium</taxon>
        <taxon>Fusarium oxysporum species complex</taxon>
    </lineage>
</organism>
<dbReference type="Proteomes" id="UP000030703">
    <property type="component" value="Unassembled WGS sequence"/>
</dbReference>
<accession>W9Z743</accession>
<protein>
    <submittedName>
        <fullName evidence="1">Uncharacterized protein</fullName>
    </submittedName>
</protein>
<dbReference type="EMBL" id="KI980441">
    <property type="protein sequence ID" value="EXK24063.1"/>
    <property type="molecule type" value="Genomic_DNA"/>
</dbReference>
<name>W9Z743_FUSOX</name>
<dbReference type="HOGENOM" id="CLU_2622128_0_0_1"/>
<proteinExistence type="predicted"/>
<evidence type="ECO:0000313" key="1">
    <source>
        <dbReference type="EMBL" id="EXK24063.1"/>
    </source>
</evidence>
<dbReference type="VEuPathDB" id="FungiDB:FOMG_19195"/>
<reference evidence="1" key="1">
    <citation type="submission" date="2012-04" db="EMBL/GenBank/DDBJ databases">
        <title>The Genome Sequence of Fusarium oxysporum melonis.</title>
        <authorList>
            <consortium name="The Broad Institute Genome Sequencing Platform"/>
            <person name="Ma L.-J."/>
            <person name="Gale L.R."/>
            <person name="Schwartz D.C."/>
            <person name="Zhou S."/>
            <person name="Corby-Kistler H."/>
            <person name="Young S.K."/>
            <person name="Zeng Q."/>
            <person name="Gargeya S."/>
            <person name="Fitzgerald M."/>
            <person name="Haas B."/>
            <person name="Abouelleil A."/>
            <person name="Alvarado L."/>
            <person name="Arachchi H.M."/>
            <person name="Berlin A."/>
            <person name="Brown A."/>
            <person name="Chapman S.B."/>
            <person name="Chen Z."/>
            <person name="Dunbar C."/>
            <person name="Freedman E."/>
            <person name="Gearin G."/>
            <person name="Goldberg J."/>
            <person name="Griggs A."/>
            <person name="Gujja S."/>
            <person name="Heiman D."/>
            <person name="Howarth C."/>
            <person name="Larson L."/>
            <person name="Lui A."/>
            <person name="MacDonald P.J.P."/>
            <person name="Montmayeur A."/>
            <person name="Murphy C."/>
            <person name="Neiman D."/>
            <person name="Pearson M."/>
            <person name="Priest M."/>
            <person name="Roberts A."/>
            <person name="Saif S."/>
            <person name="Shea T."/>
            <person name="Shenoy N."/>
            <person name="Sisk P."/>
            <person name="Stolte C."/>
            <person name="Sykes S."/>
            <person name="Wortman J."/>
            <person name="Nusbaum C."/>
            <person name="Birren B."/>
        </authorList>
    </citation>
    <scope>NUCLEOTIDE SEQUENCE</scope>
    <source>
        <strain evidence="1">26406</strain>
    </source>
</reference>
<reference evidence="1" key="2">
    <citation type="submission" date="2014-02" db="EMBL/GenBank/DDBJ databases">
        <title>Annotation of the Genome Sequence of Fusarium oxysporum f. sp. melonis 26406.</title>
        <authorList>
            <consortium name="The Broad Institute Genomics Platform"/>
            <person name="Ma L.-J."/>
            <person name="Corby-Kistler H."/>
            <person name="Broz K."/>
            <person name="Gale L.R."/>
            <person name="Jonkers W."/>
            <person name="O'Donnell K."/>
            <person name="Ploetz R."/>
            <person name="Steinberg C."/>
            <person name="Schwartz D.C."/>
            <person name="VanEtten H."/>
            <person name="Zhou S."/>
            <person name="Young S.K."/>
            <person name="Zeng Q."/>
            <person name="Gargeya S."/>
            <person name="Fitzgerald M."/>
            <person name="Abouelleil A."/>
            <person name="Alvarado L."/>
            <person name="Chapman S.B."/>
            <person name="Gainer-Dewar J."/>
            <person name="Goldberg J."/>
            <person name="Griggs A."/>
            <person name="Gujja S."/>
            <person name="Hansen M."/>
            <person name="Howarth C."/>
            <person name="Imamovic A."/>
            <person name="Ireland A."/>
            <person name="Larimer J."/>
            <person name="McCowan C."/>
            <person name="Murphy C."/>
            <person name="Pearson M."/>
            <person name="Poon T.W."/>
            <person name="Priest M."/>
            <person name="Roberts A."/>
            <person name="Saif S."/>
            <person name="Shea T."/>
            <person name="Sykes S."/>
            <person name="Wortman J."/>
            <person name="Nusbaum C."/>
            <person name="Birren B."/>
        </authorList>
    </citation>
    <scope>NUCLEOTIDE SEQUENCE</scope>
    <source>
        <strain evidence="1">26406</strain>
    </source>
</reference>
<sequence length="78" mass="9014">MIITGAMLARWISYTAEQKPYMRNYRKLKLEWIAMQVTSDWYPGTSNLISRSVAYLSLIMVPAGGLRRRSGVLLNKLY</sequence>